<organism evidence="4 5">
    <name type="scientific">Hymenobacter montanus</name>
    <dbReference type="NCBI Taxonomy" id="2771359"/>
    <lineage>
        <taxon>Bacteria</taxon>
        <taxon>Pseudomonadati</taxon>
        <taxon>Bacteroidota</taxon>
        <taxon>Cytophagia</taxon>
        <taxon>Cytophagales</taxon>
        <taxon>Hymenobacteraceae</taxon>
        <taxon>Hymenobacter</taxon>
    </lineage>
</organism>
<accession>A0A927BAR0</accession>
<dbReference type="Gene3D" id="3.40.50.720">
    <property type="entry name" value="NAD(P)-binding Rossmann-like Domain"/>
    <property type="match status" value="1"/>
</dbReference>
<keyword evidence="2" id="KW-0560">Oxidoreductase</keyword>
<evidence type="ECO:0000256" key="3">
    <source>
        <dbReference type="RuleBase" id="RU000363"/>
    </source>
</evidence>
<proteinExistence type="inferred from homology"/>
<dbReference type="InterPro" id="IPR020904">
    <property type="entry name" value="Sc_DH/Rdtase_CS"/>
</dbReference>
<sequence>MNPSGNIVLLTGATSGIGLALTSHFLRHGNTVVAVGRRLDALAALQAAHPNTLYVRACDLAQRAQVDELVHYLEREHPDLNVLINNAAVQYNYDLLEGEDVVFRTEHEVQINLLAPLRLIGLLLPGLAAQPRAAIVNVSSGLAFAPKRSAPVYCATKAGLHVFTQALRYQLEATRIGVFEIIPPLVDTPMTAGRGQGKLTPEAVVAEFWPNFVRNRWESNIGKVKLLRGLLRLAPRLARRLLKTS</sequence>
<name>A0A927BAR0_9BACT</name>
<dbReference type="AlphaFoldDB" id="A0A927BAR0"/>
<evidence type="ECO:0000256" key="1">
    <source>
        <dbReference type="ARBA" id="ARBA00006484"/>
    </source>
</evidence>
<keyword evidence="5" id="KW-1185">Reference proteome</keyword>
<dbReference type="Pfam" id="PF00106">
    <property type="entry name" value="adh_short"/>
    <property type="match status" value="1"/>
</dbReference>
<evidence type="ECO:0000256" key="2">
    <source>
        <dbReference type="ARBA" id="ARBA00023002"/>
    </source>
</evidence>
<dbReference type="PRINTS" id="PR00080">
    <property type="entry name" value="SDRFAMILY"/>
</dbReference>
<protein>
    <submittedName>
        <fullName evidence="4">SDR family oxidoreductase</fullName>
    </submittedName>
</protein>
<reference evidence="4" key="1">
    <citation type="submission" date="2020-09" db="EMBL/GenBank/DDBJ databases">
        <authorList>
            <person name="Kim M.K."/>
        </authorList>
    </citation>
    <scope>NUCLEOTIDE SEQUENCE</scope>
    <source>
        <strain evidence="4">BT664</strain>
    </source>
</reference>
<comment type="similarity">
    <text evidence="1 3">Belongs to the short-chain dehydrogenases/reductases (SDR) family.</text>
</comment>
<gene>
    <name evidence="4" type="ORF">IC235_02935</name>
</gene>
<dbReference type="GO" id="GO:0016491">
    <property type="term" value="F:oxidoreductase activity"/>
    <property type="evidence" value="ECO:0007669"/>
    <property type="project" value="UniProtKB-KW"/>
</dbReference>
<evidence type="ECO:0000313" key="4">
    <source>
        <dbReference type="EMBL" id="MBD2766845.1"/>
    </source>
</evidence>
<dbReference type="SUPFAM" id="SSF51735">
    <property type="entry name" value="NAD(P)-binding Rossmann-fold domains"/>
    <property type="match status" value="1"/>
</dbReference>
<dbReference type="GO" id="GO:0016020">
    <property type="term" value="C:membrane"/>
    <property type="evidence" value="ECO:0007669"/>
    <property type="project" value="TreeGrafter"/>
</dbReference>
<dbReference type="RefSeq" id="WP_191003663.1">
    <property type="nucleotide sequence ID" value="NZ_JACXAD010000002.1"/>
</dbReference>
<dbReference type="Proteomes" id="UP000612233">
    <property type="component" value="Unassembled WGS sequence"/>
</dbReference>
<dbReference type="PRINTS" id="PR00081">
    <property type="entry name" value="GDHRDH"/>
</dbReference>
<dbReference type="EMBL" id="JACXAD010000002">
    <property type="protein sequence ID" value="MBD2766845.1"/>
    <property type="molecule type" value="Genomic_DNA"/>
</dbReference>
<dbReference type="PANTHER" id="PTHR44196:SF1">
    <property type="entry name" value="DEHYDROGENASE_REDUCTASE SDR FAMILY MEMBER 7B"/>
    <property type="match status" value="1"/>
</dbReference>
<dbReference type="InterPro" id="IPR036291">
    <property type="entry name" value="NAD(P)-bd_dom_sf"/>
</dbReference>
<comment type="caution">
    <text evidence="4">The sequence shown here is derived from an EMBL/GenBank/DDBJ whole genome shotgun (WGS) entry which is preliminary data.</text>
</comment>
<dbReference type="PANTHER" id="PTHR44196">
    <property type="entry name" value="DEHYDROGENASE/REDUCTASE SDR FAMILY MEMBER 7B"/>
    <property type="match status" value="1"/>
</dbReference>
<evidence type="ECO:0000313" key="5">
    <source>
        <dbReference type="Proteomes" id="UP000612233"/>
    </source>
</evidence>
<dbReference type="InterPro" id="IPR002347">
    <property type="entry name" value="SDR_fam"/>
</dbReference>
<dbReference type="PROSITE" id="PS00061">
    <property type="entry name" value="ADH_SHORT"/>
    <property type="match status" value="1"/>
</dbReference>